<dbReference type="InterPro" id="IPR000522">
    <property type="entry name" value="ABC_transptr_permease_BtuC"/>
</dbReference>
<feature type="transmembrane region" description="Helical" evidence="8">
    <location>
        <begin position="303"/>
        <end position="321"/>
    </location>
</feature>
<evidence type="ECO:0000256" key="7">
    <source>
        <dbReference type="ARBA" id="ARBA00023136"/>
    </source>
</evidence>
<feature type="transmembrane region" description="Helical" evidence="8">
    <location>
        <begin position="33"/>
        <end position="55"/>
    </location>
</feature>
<evidence type="ECO:0000256" key="3">
    <source>
        <dbReference type="ARBA" id="ARBA00022448"/>
    </source>
</evidence>
<dbReference type="GO" id="GO:0005886">
    <property type="term" value="C:plasma membrane"/>
    <property type="evidence" value="ECO:0007669"/>
    <property type="project" value="UniProtKB-SubCell"/>
</dbReference>
<evidence type="ECO:0000256" key="2">
    <source>
        <dbReference type="ARBA" id="ARBA00007935"/>
    </source>
</evidence>
<evidence type="ECO:0000256" key="1">
    <source>
        <dbReference type="ARBA" id="ARBA00004651"/>
    </source>
</evidence>
<dbReference type="EMBL" id="AF416331">
    <property type="protein sequence ID" value="AAN05273.1"/>
    <property type="molecule type" value="Genomic_DNA"/>
</dbReference>
<dbReference type="PANTHER" id="PTHR30472:SF1">
    <property type="entry name" value="FE(3+) DICITRATE TRANSPORT SYSTEM PERMEASE PROTEIN FECC-RELATED"/>
    <property type="match status" value="1"/>
</dbReference>
<feature type="transmembrane region" description="Helical" evidence="8">
    <location>
        <begin position="141"/>
        <end position="160"/>
    </location>
</feature>
<organism evidence="9">
    <name type="scientific">Ruegeria sp. PR1b</name>
    <dbReference type="NCBI Taxonomy" id="185588"/>
    <lineage>
        <taxon>Bacteria</taxon>
        <taxon>Pseudomonadati</taxon>
        <taxon>Pseudomonadota</taxon>
        <taxon>Alphaproteobacteria</taxon>
        <taxon>Rhodobacterales</taxon>
        <taxon>Roseobacteraceae</taxon>
        <taxon>Ruegeria</taxon>
    </lineage>
</organism>
<dbReference type="Pfam" id="PF01032">
    <property type="entry name" value="FecCD"/>
    <property type="match status" value="1"/>
</dbReference>
<dbReference type="GO" id="GO:0033214">
    <property type="term" value="P:siderophore-iron import into cell"/>
    <property type="evidence" value="ECO:0007669"/>
    <property type="project" value="TreeGrafter"/>
</dbReference>
<evidence type="ECO:0000256" key="6">
    <source>
        <dbReference type="ARBA" id="ARBA00022989"/>
    </source>
</evidence>
<proteinExistence type="inferred from homology"/>
<dbReference type="PANTHER" id="PTHR30472">
    <property type="entry name" value="FERRIC ENTEROBACTIN TRANSPORT SYSTEM PERMEASE PROTEIN"/>
    <property type="match status" value="1"/>
</dbReference>
<evidence type="ECO:0000256" key="5">
    <source>
        <dbReference type="ARBA" id="ARBA00022692"/>
    </source>
</evidence>
<feature type="transmembrane region" description="Helical" evidence="8">
    <location>
        <begin position="172"/>
        <end position="192"/>
    </location>
</feature>
<dbReference type="AlphaFoldDB" id="Q8KVZ0"/>
<feature type="transmembrane region" description="Helical" evidence="8">
    <location>
        <begin position="117"/>
        <end position="135"/>
    </location>
</feature>
<feature type="transmembrane region" description="Helical" evidence="8">
    <location>
        <begin position="330"/>
        <end position="348"/>
    </location>
</feature>
<keyword evidence="6 8" id="KW-1133">Transmembrane helix</keyword>
<dbReference type="CDD" id="cd06550">
    <property type="entry name" value="TM_ABC_iron-siderophores_like"/>
    <property type="match status" value="1"/>
</dbReference>
<keyword evidence="5 8" id="KW-0812">Transmembrane</keyword>
<geneLocation type="plasmid" evidence="9">
    <name>pSD25</name>
</geneLocation>
<accession>Q8KVZ0</accession>
<feature type="transmembrane region" description="Helical" evidence="8">
    <location>
        <begin position="224"/>
        <end position="248"/>
    </location>
</feature>
<comment type="subcellular location">
    <subcellularLocation>
        <location evidence="1">Cell membrane</location>
        <topology evidence="1">Multi-pass membrane protein</topology>
    </subcellularLocation>
</comment>
<feature type="transmembrane region" description="Helical" evidence="8">
    <location>
        <begin position="260"/>
        <end position="283"/>
    </location>
</feature>
<protein>
    <submittedName>
        <fullName evidence="9">RC200</fullName>
    </submittedName>
</protein>
<feature type="transmembrane region" description="Helical" evidence="8">
    <location>
        <begin position="88"/>
        <end position="105"/>
    </location>
</feature>
<dbReference type="InterPro" id="IPR037294">
    <property type="entry name" value="ABC_BtuC-like"/>
</dbReference>
<keyword evidence="9" id="KW-0614">Plasmid</keyword>
<evidence type="ECO:0000256" key="4">
    <source>
        <dbReference type="ARBA" id="ARBA00022475"/>
    </source>
</evidence>
<keyword evidence="7 8" id="KW-0472">Membrane</keyword>
<keyword evidence="4" id="KW-1003">Cell membrane</keyword>
<dbReference type="Gene3D" id="1.10.3470.10">
    <property type="entry name" value="ABC transporter involved in vitamin B12 uptake, BtuC"/>
    <property type="match status" value="1"/>
</dbReference>
<name>Q8KVZ0_9RHOB</name>
<evidence type="ECO:0000256" key="8">
    <source>
        <dbReference type="SAM" id="Phobius"/>
    </source>
</evidence>
<evidence type="ECO:0000313" key="9">
    <source>
        <dbReference type="EMBL" id="AAN05273.1"/>
    </source>
</evidence>
<dbReference type="GO" id="GO:0022857">
    <property type="term" value="F:transmembrane transporter activity"/>
    <property type="evidence" value="ECO:0007669"/>
    <property type="project" value="InterPro"/>
</dbReference>
<keyword evidence="3" id="KW-0813">Transport</keyword>
<sequence>MSGCSGHLSRCWFCSFARQVHRTADMDDNRRSFLIFVITLSATLAVMLGSLLFGAKAMSLAEFMTALTSEDAGVDGIILWSVRMPRSLVAFFAGAGLAVSGYLMQVVTRNPLASPELTGATAGAIAVIVPAYIYFPAISSMSYPLLGAVGALAASGLTLVLSQGGRASPWHLALAGFSVALFLSALTTYLLLRGGPPSPSVLFWLSGGFQGRSWTHLLHMLPCVLIGVLGALAASRMIGLIALGDAAAMSMGARLGLWKFALLICAILPIAGIAPVAGAVTFIGLATPHLVRMLRPAGPRWSILFNVACGGLIACLADAIARSAAAPREIPVGVFTAALGGPVIVWYLRRRVADT</sequence>
<dbReference type="SUPFAM" id="SSF81345">
    <property type="entry name" value="ABC transporter involved in vitamin B12 uptake, BtuC"/>
    <property type="match status" value="1"/>
</dbReference>
<comment type="similarity">
    <text evidence="2">Belongs to the binding-protein-dependent transport system permease family. FecCD subfamily.</text>
</comment>
<reference evidence="9" key="1">
    <citation type="journal article" date="2003" name="Plasmid">
        <title>Nucleotide sequence based characterizations of two cryptic plasmids from the marine bacterium Ruegeria isolate PR1b.</title>
        <authorList>
            <person name="Zhong Z."/>
            <person name="Caspi R."/>
            <person name="Helinski D."/>
            <person name="Knauf V."/>
            <person name="Sykes S."/>
            <person name="O'Byrne C."/>
            <person name="Shea T.P."/>
            <person name="Wilkinson J.E."/>
            <person name="DeLoughery C."/>
            <person name="Toukdarian A."/>
        </authorList>
    </citation>
    <scope>NUCLEOTIDE SEQUENCE</scope>
    <source>
        <strain evidence="9">PR1b</strain>
        <plasmid evidence="9">pSD25</plasmid>
    </source>
</reference>